<dbReference type="PANTHER" id="PTHR46631">
    <property type="entry name" value="60S RIBOSOMAL PROTEIN L18A-LIKE"/>
    <property type="match status" value="1"/>
</dbReference>
<keyword evidence="2" id="KW-1133">Transmembrane helix</keyword>
<dbReference type="Proteomes" id="UP001497392">
    <property type="component" value="Unassembled WGS sequence"/>
</dbReference>
<feature type="compositionally biased region" description="Polar residues" evidence="1">
    <location>
        <begin position="1"/>
        <end position="12"/>
    </location>
</feature>
<organism evidence="3 4">
    <name type="scientific">Coccomyxa viridis</name>
    <dbReference type="NCBI Taxonomy" id="1274662"/>
    <lineage>
        <taxon>Eukaryota</taxon>
        <taxon>Viridiplantae</taxon>
        <taxon>Chlorophyta</taxon>
        <taxon>core chlorophytes</taxon>
        <taxon>Trebouxiophyceae</taxon>
        <taxon>Trebouxiophyceae incertae sedis</taxon>
        <taxon>Coccomyxaceae</taxon>
        <taxon>Coccomyxa</taxon>
    </lineage>
</organism>
<reference evidence="3 4" key="1">
    <citation type="submission" date="2024-06" db="EMBL/GenBank/DDBJ databases">
        <authorList>
            <person name="Kraege A."/>
            <person name="Thomma B."/>
        </authorList>
    </citation>
    <scope>NUCLEOTIDE SEQUENCE [LARGE SCALE GENOMIC DNA]</scope>
</reference>
<evidence type="ECO:0000313" key="4">
    <source>
        <dbReference type="Proteomes" id="UP001497392"/>
    </source>
</evidence>
<keyword evidence="4" id="KW-1185">Reference proteome</keyword>
<dbReference type="PANTHER" id="PTHR46631:SF4">
    <property type="entry name" value="OS06G0359400 PROTEIN"/>
    <property type="match status" value="1"/>
</dbReference>
<gene>
    <name evidence="3" type="primary">g775</name>
    <name evidence="3" type="ORF">VP750_LOCUS677</name>
</gene>
<keyword evidence="2" id="KW-0812">Transmembrane</keyword>
<accession>A0ABP1FGI4</accession>
<protein>
    <submittedName>
        <fullName evidence="3">G775 protein</fullName>
    </submittedName>
</protein>
<evidence type="ECO:0000256" key="1">
    <source>
        <dbReference type="SAM" id="MobiDB-lite"/>
    </source>
</evidence>
<proteinExistence type="predicted"/>
<feature type="transmembrane region" description="Helical" evidence="2">
    <location>
        <begin position="109"/>
        <end position="135"/>
    </location>
</feature>
<dbReference type="InterPro" id="IPR044804">
    <property type="entry name" value="Ribosomal_eL20z-like"/>
</dbReference>
<name>A0ABP1FGI4_9CHLO</name>
<feature type="transmembrane region" description="Helical" evidence="2">
    <location>
        <begin position="147"/>
        <end position="168"/>
    </location>
</feature>
<sequence length="186" mass="19996">MGAANESSSSGVSAPDMQGKGEPVKAGSPDHPAASAAGPHAQTPVPGVPVGSGPYYPPYGSGQHGPVGYGNYAAQGPPGPGAYPYNSQVPQSFEVQEVHRPQQHLPCGIGYQLILFIVGWFFPILWYIGAFMPLCARRINPREKIGWLLNCICAVIFTIILIVVVSRYRSYYGNSLQYNTQRNGPY</sequence>
<evidence type="ECO:0000256" key="2">
    <source>
        <dbReference type="SAM" id="Phobius"/>
    </source>
</evidence>
<feature type="region of interest" description="Disordered" evidence="1">
    <location>
        <begin position="1"/>
        <end position="47"/>
    </location>
</feature>
<evidence type="ECO:0000313" key="3">
    <source>
        <dbReference type="EMBL" id="CAL5219018.1"/>
    </source>
</evidence>
<comment type="caution">
    <text evidence="3">The sequence shown here is derived from an EMBL/GenBank/DDBJ whole genome shotgun (WGS) entry which is preliminary data.</text>
</comment>
<dbReference type="EMBL" id="CAXHTA020000002">
    <property type="protein sequence ID" value="CAL5219018.1"/>
    <property type="molecule type" value="Genomic_DNA"/>
</dbReference>
<keyword evidence="2" id="KW-0472">Membrane</keyword>